<dbReference type="SUPFAM" id="SSF56808">
    <property type="entry name" value="Ribosomal protein L1"/>
    <property type="match status" value="1"/>
</dbReference>
<dbReference type="InterPro" id="IPR023673">
    <property type="entry name" value="Ribosomal_uL1_CS"/>
</dbReference>
<keyword evidence="2 10" id="KW-0678">Repressor</keyword>
<dbReference type="PROSITE" id="PS01199">
    <property type="entry name" value="RIBOSOMAL_L1"/>
    <property type="match status" value="1"/>
</dbReference>
<comment type="function">
    <text evidence="10">Protein L1 is also a translational repressor protein, it controls the translation of the L11 operon by binding to its mRNA.</text>
</comment>
<dbReference type="Gene3D" id="3.30.190.20">
    <property type="match status" value="1"/>
</dbReference>
<evidence type="ECO:0000313" key="12">
    <source>
        <dbReference type="EMBL" id="KFA93206.1"/>
    </source>
</evidence>
<evidence type="ECO:0000256" key="1">
    <source>
        <dbReference type="ARBA" id="ARBA00010531"/>
    </source>
</evidence>
<dbReference type="FunFam" id="3.40.50.790:FF:000001">
    <property type="entry name" value="50S ribosomal protein L1"/>
    <property type="match status" value="1"/>
</dbReference>
<organism evidence="12 13">
    <name type="scientific">Archangium violaceum Cb vi76</name>
    <dbReference type="NCBI Taxonomy" id="1406225"/>
    <lineage>
        <taxon>Bacteria</taxon>
        <taxon>Pseudomonadati</taxon>
        <taxon>Myxococcota</taxon>
        <taxon>Myxococcia</taxon>
        <taxon>Myxococcales</taxon>
        <taxon>Cystobacterineae</taxon>
        <taxon>Archangiaceae</taxon>
        <taxon>Archangium</taxon>
    </lineage>
</organism>
<comment type="function">
    <text evidence="10">Binds directly to 23S rRNA. The L1 stalk is quite mobile in the ribosome, and is involved in E site tRNA release.</text>
</comment>
<dbReference type="PANTHER" id="PTHR36427:SF3">
    <property type="entry name" value="LARGE RIBOSOMAL SUBUNIT PROTEIN UL1M"/>
    <property type="match status" value="1"/>
</dbReference>
<evidence type="ECO:0000313" key="13">
    <source>
        <dbReference type="Proteomes" id="UP000028547"/>
    </source>
</evidence>
<dbReference type="InterPro" id="IPR023674">
    <property type="entry name" value="Ribosomal_uL1-like"/>
</dbReference>
<dbReference type="Proteomes" id="UP000028547">
    <property type="component" value="Unassembled WGS sequence"/>
</dbReference>
<dbReference type="RefSeq" id="WP_043392859.1">
    <property type="nucleotide sequence ID" value="NZ_JPMI01000062.1"/>
</dbReference>
<keyword evidence="7 10" id="KW-0689">Ribosomal protein</keyword>
<dbReference type="GO" id="GO:0000049">
    <property type="term" value="F:tRNA binding"/>
    <property type="evidence" value="ECO:0007669"/>
    <property type="project" value="UniProtKB-KW"/>
</dbReference>
<keyword evidence="6 10" id="KW-0694">RNA-binding</keyword>
<dbReference type="GO" id="GO:0006417">
    <property type="term" value="P:regulation of translation"/>
    <property type="evidence" value="ECO:0007669"/>
    <property type="project" value="UniProtKB-KW"/>
</dbReference>
<protein>
    <recommendedName>
        <fullName evidence="9 10">Large ribosomal subunit protein uL1</fullName>
    </recommendedName>
</protein>
<keyword evidence="3 10" id="KW-0820">tRNA-binding</keyword>
<dbReference type="InterPro" id="IPR005878">
    <property type="entry name" value="Ribosom_uL1_bac-type"/>
</dbReference>
<comment type="similarity">
    <text evidence="1 10 11">Belongs to the universal ribosomal protein uL1 family.</text>
</comment>
<evidence type="ECO:0000256" key="2">
    <source>
        <dbReference type="ARBA" id="ARBA00022491"/>
    </source>
</evidence>
<keyword evidence="8 10" id="KW-0687">Ribonucleoprotein</keyword>
<dbReference type="GO" id="GO:0003735">
    <property type="term" value="F:structural constituent of ribosome"/>
    <property type="evidence" value="ECO:0007669"/>
    <property type="project" value="InterPro"/>
</dbReference>
<dbReference type="PIRSF" id="PIRSF002155">
    <property type="entry name" value="Ribosomal_L1"/>
    <property type="match status" value="1"/>
</dbReference>
<dbReference type="CDD" id="cd00403">
    <property type="entry name" value="Ribosomal_L1"/>
    <property type="match status" value="1"/>
</dbReference>
<evidence type="ECO:0000256" key="11">
    <source>
        <dbReference type="RuleBase" id="RU000659"/>
    </source>
</evidence>
<dbReference type="InterPro" id="IPR028364">
    <property type="entry name" value="Ribosomal_uL1/biogenesis"/>
</dbReference>
<dbReference type="EMBL" id="JPMI01000062">
    <property type="protein sequence ID" value="KFA93206.1"/>
    <property type="molecule type" value="Genomic_DNA"/>
</dbReference>
<dbReference type="InterPro" id="IPR016095">
    <property type="entry name" value="Ribosomal_uL1_3-a/b-sand"/>
</dbReference>
<sequence>MPQTGKKFRASAAKVDRNKRYTIADGFALLKETTALRGTKFDQTVEVALNLGVDPKHADQMVRGAVVLPHGTGATVRVAVFAKGERATEAEGAGADVVGGDELAKRIEGGFLDFDTVIATPDMMGVVGRLGKVLGPRGLMPNPKVGTVTMDVAKAVRDAKGGKVEFRAEKAGIVHVKVGKASFTPEKLTENFNTLVDLVMKLKPATAKGVYLKGVAISATMSPGIKIDTNEILARHR</sequence>
<comment type="caution">
    <text evidence="12">The sequence shown here is derived from an EMBL/GenBank/DDBJ whole genome shotgun (WGS) entry which is preliminary data.</text>
</comment>
<dbReference type="GO" id="GO:0019843">
    <property type="term" value="F:rRNA binding"/>
    <property type="evidence" value="ECO:0007669"/>
    <property type="project" value="UniProtKB-UniRule"/>
</dbReference>
<dbReference type="GO" id="GO:0006412">
    <property type="term" value="P:translation"/>
    <property type="evidence" value="ECO:0007669"/>
    <property type="project" value="UniProtKB-UniRule"/>
</dbReference>
<evidence type="ECO:0000256" key="6">
    <source>
        <dbReference type="ARBA" id="ARBA00022884"/>
    </source>
</evidence>
<evidence type="ECO:0000256" key="8">
    <source>
        <dbReference type="ARBA" id="ARBA00023274"/>
    </source>
</evidence>
<keyword evidence="5 10" id="KW-0810">Translation regulation</keyword>
<name>A0A084SXM1_9BACT</name>
<dbReference type="AlphaFoldDB" id="A0A084SXM1"/>
<comment type="subunit">
    <text evidence="10">Part of the 50S ribosomal subunit.</text>
</comment>
<keyword evidence="4 10" id="KW-0699">rRNA-binding</keyword>
<dbReference type="PANTHER" id="PTHR36427">
    <property type="entry name" value="54S RIBOSOMAL PROTEIN L1, MITOCHONDRIAL"/>
    <property type="match status" value="1"/>
</dbReference>
<dbReference type="NCBIfam" id="TIGR01169">
    <property type="entry name" value="rplA_bact"/>
    <property type="match status" value="1"/>
</dbReference>
<reference evidence="12 13" key="1">
    <citation type="submission" date="2014-07" db="EMBL/GenBank/DDBJ databases">
        <title>Draft Genome Sequence of Gephyronic Acid Producer, Cystobacter violaceus Strain Cb vi76.</title>
        <authorList>
            <person name="Stevens D.C."/>
            <person name="Young J."/>
            <person name="Carmichael R."/>
            <person name="Tan J."/>
            <person name="Taylor R.E."/>
        </authorList>
    </citation>
    <scope>NUCLEOTIDE SEQUENCE [LARGE SCALE GENOMIC DNA]</scope>
    <source>
        <strain evidence="12 13">Cb vi76</strain>
    </source>
</reference>
<evidence type="ECO:0000256" key="9">
    <source>
        <dbReference type="ARBA" id="ARBA00035241"/>
    </source>
</evidence>
<evidence type="ECO:0000256" key="7">
    <source>
        <dbReference type="ARBA" id="ARBA00022980"/>
    </source>
</evidence>
<dbReference type="GO" id="GO:0022625">
    <property type="term" value="C:cytosolic large ribosomal subunit"/>
    <property type="evidence" value="ECO:0007669"/>
    <property type="project" value="TreeGrafter"/>
</dbReference>
<evidence type="ECO:0000256" key="5">
    <source>
        <dbReference type="ARBA" id="ARBA00022845"/>
    </source>
</evidence>
<evidence type="ECO:0000256" key="10">
    <source>
        <dbReference type="HAMAP-Rule" id="MF_01318"/>
    </source>
</evidence>
<evidence type="ECO:0000256" key="4">
    <source>
        <dbReference type="ARBA" id="ARBA00022730"/>
    </source>
</evidence>
<accession>A0A084SXM1</accession>
<dbReference type="HAMAP" id="MF_01318_B">
    <property type="entry name" value="Ribosomal_uL1_B"/>
    <property type="match status" value="1"/>
</dbReference>
<dbReference type="Pfam" id="PF00687">
    <property type="entry name" value="Ribosomal_L1"/>
    <property type="match status" value="1"/>
</dbReference>
<proteinExistence type="inferred from homology"/>
<dbReference type="InterPro" id="IPR002143">
    <property type="entry name" value="Ribosomal_uL1"/>
</dbReference>
<evidence type="ECO:0000256" key="3">
    <source>
        <dbReference type="ARBA" id="ARBA00022555"/>
    </source>
</evidence>
<gene>
    <name evidence="10" type="primary">rplA</name>
    <name evidence="12" type="ORF">Q664_10445</name>
</gene>
<dbReference type="Gene3D" id="3.40.50.790">
    <property type="match status" value="1"/>
</dbReference>